<evidence type="ECO:0000256" key="1">
    <source>
        <dbReference type="SAM" id="Coils"/>
    </source>
</evidence>
<protein>
    <submittedName>
        <fullName evidence="3">Uncharacterized protein</fullName>
    </submittedName>
</protein>
<keyword evidence="1" id="KW-0175">Coiled coil</keyword>
<feature type="coiled-coil region" evidence="1">
    <location>
        <begin position="573"/>
        <end position="611"/>
    </location>
</feature>
<keyword evidence="4" id="KW-1185">Reference proteome</keyword>
<gene>
    <name evidence="3" type="ORF">AK812_SmicGene20520</name>
</gene>
<evidence type="ECO:0000313" key="4">
    <source>
        <dbReference type="Proteomes" id="UP000186817"/>
    </source>
</evidence>
<accession>A0A1Q9DPS2</accession>
<feature type="compositionally biased region" description="Basic and acidic residues" evidence="2">
    <location>
        <begin position="144"/>
        <end position="170"/>
    </location>
</feature>
<sequence length="833" mass="94681">MYGESATTFQTLQCSRAWIDASQIRTVMVVAAIAFVGVSSSANGCSFNQLSMVRWQHSLAGVRRLCEFARTRLAAAMSTLPMEIHTDIIGDKLYASRNHNQLRHVYQGSASNRSQIDWNLTLRQVRRPKEMKLASSAPNLHTSELLESRTRREPLAPEHPDGPYHGESQARGKYQNFANSAHMCNGLVRHSSGPAPSIEWQLNLRGGIHQNDFKTKWRRHYARPHQSFDYMADNCSKSNEAYQNSQSTPEDRRYDRRYGALSIETIRDDPVSFRRWPGCEGTQACSGSAVMAQTAAAAEAPSAPSKGQSGMARPGGRKKEVLQQIAAVVDPQGLHGTRRVLAAMIWLGLEPEDLDGSKDQNVEVSAKVPDAERARRIKEERLGVWEGLKKARLIELEKRLQFMSEQDVRRCLRIKLGDGIRMVTDDDLPPVTALEGMGDFEELQARAFQKIKDEQQRKAALLASGFLMEKKRLDEADAKIAALEQRLKDYKKAQADAIQARKKENAKAQEKRQQGIQNTAKKRAQWEDETYTNLVNRITQARAARAKSYSKEGMSNAIEIGIQRRQKCFDQALERENALLESIEAASRTAEERLQVRRQEIEDECRRKAEESQAKFQERQIKIYAQTQDWVEKKLEDHAQFKANYKSRCQAGQDFLKARSKSAGEITKKAHEKWRANYNKVVAAQSQNNSNLLARQEAARVRAEETMALKLKCANDVHSFKEVKYKTWGELQRRRMEEIQKARDAQSQALVIKIAEGQAKAHAREEGAMEVKNRRQRLGADTLALNDRAKEGFIKIKCEPDERRIIKVMSDLGFEMPRLPDEDEDEEGEKKAF</sequence>
<feature type="coiled-coil region" evidence="1">
    <location>
        <begin position="466"/>
        <end position="500"/>
    </location>
</feature>
<evidence type="ECO:0000256" key="2">
    <source>
        <dbReference type="SAM" id="MobiDB-lite"/>
    </source>
</evidence>
<name>A0A1Q9DPS2_SYMMI</name>
<dbReference type="Proteomes" id="UP000186817">
    <property type="component" value="Unassembled WGS sequence"/>
</dbReference>
<feature type="compositionally biased region" description="Basic and acidic residues" evidence="2">
    <location>
        <begin position="504"/>
        <end position="513"/>
    </location>
</feature>
<proteinExistence type="predicted"/>
<feature type="region of interest" description="Disordered" evidence="2">
    <location>
        <begin position="130"/>
        <end position="170"/>
    </location>
</feature>
<comment type="caution">
    <text evidence="3">The sequence shown here is derived from an EMBL/GenBank/DDBJ whole genome shotgun (WGS) entry which is preliminary data.</text>
</comment>
<feature type="region of interest" description="Disordered" evidence="2">
    <location>
        <begin position="504"/>
        <end position="523"/>
    </location>
</feature>
<dbReference type="AlphaFoldDB" id="A0A1Q9DPS2"/>
<evidence type="ECO:0000313" key="3">
    <source>
        <dbReference type="EMBL" id="OLP97169.1"/>
    </source>
</evidence>
<organism evidence="3 4">
    <name type="scientific">Symbiodinium microadriaticum</name>
    <name type="common">Dinoflagellate</name>
    <name type="synonym">Zooxanthella microadriatica</name>
    <dbReference type="NCBI Taxonomy" id="2951"/>
    <lineage>
        <taxon>Eukaryota</taxon>
        <taxon>Sar</taxon>
        <taxon>Alveolata</taxon>
        <taxon>Dinophyceae</taxon>
        <taxon>Suessiales</taxon>
        <taxon>Symbiodiniaceae</taxon>
        <taxon>Symbiodinium</taxon>
    </lineage>
</organism>
<dbReference type="EMBL" id="LSRX01000443">
    <property type="protein sequence ID" value="OLP97169.1"/>
    <property type="molecule type" value="Genomic_DNA"/>
</dbReference>
<reference evidence="3 4" key="1">
    <citation type="submission" date="2016-02" db="EMBL/GenBank/DDBJ databases">
        <title>Genome analysis of coral dinoflagellate symbionts highlights evolutionary adaptations to a symbiotic lifestyle.</title>
        <authorList>
            <person name="Aranda M."/>
            <person name="Li Y."/>
            <person name="Liew Y.J."/>
            <person name="Baumgarten S."/>
            <person name="Simakov O."/>
            <person name="Wilson M."/>
            <person name="Piel J."/>
            <person name="Ashoor H."/>
            <person name="Bougouffa S."/>
            <person name="Bajic V.B."/>
            <person name="Ryu T."/>
            <person name="Ravasi T."/>
            <person name="Bayer T."/>
            <person name="Micklem G."/>
            <person name="Kim H."/>
            <person name="Bhak J."/>
            <person name="Lajeunesse T.C."/>
            <person name="Voolstra C.R."/>
        </authorList>
    </citation>
    <scope>NUCLEOTIDE SEQUENCE [LARGE SCALE GENOMIC DNA]</scope>
    <source>
        <strain evidence="3 4">CCMP2467</strain>
    </source>
</reference>
<dbReference type="OrthoDB" id="417145at2759"/>